<organism evidence="1 2">
    <name type="scientific">Faecalibaculum rodentium</name>
    <dbReference type="NCBI Taxonomy" id="1702221"/>
    <lineage>
        <taxon>Bacteria</taxon>
        <taxon>Bacillati</taxon>
        <taxon>Bacillota</taxon>
        <taxon>Erysipelotrichia</taxon>
        <taxon>Erysipelotrichales</taxon>
        <taxon>Erysipelotrichaceae</taxon>
        <taxon>Faecalibaculum</taxon>
    </lineage>
</organism>
<evidence type="ECO:0000313" key="1">
    <source>
        <dbReference type="EMBL" id="AMK53868.1"/>
    </source>
</evidence>
<dbReference type="Proteomes" id="UP000069771">
    <property type="component" value="Chromosome"/>
</dbReference>
<gene>
    <name evidence="1" type="ORF">AALO17_07340</name>
</gene>
<protein>
    <submittedName>
        <fullName evidence="1">Uncharacterized protein</fullName>
    </submittedName>
</protein>
<dbReference type="KEGG" id="fro:AALO17_07340"/>
<sequence>MCDPLDHSRHTCSFLSILFRPDTCSLIPFATAASGLRSLLLWTGSFWNGVLLSYSRNSIDMFGPSLLLPLQKLSTLLRPWLTPCDKPFSTILLCL</sequence>
<dbReference type="EMBL" id="CP011391">
    <property type="protein sequence ID" value="AMK53868.1"/>
    <property type="molecule type" value="Genomic_DNA"/>
</dbReference>
<name>A0A140DT91_9FIRM</name>
<dbReference type="AlphaFoldDB" id="A0A140DT91"/>
<keyword evidence="2" id="KW-1185">Reference proteome</keyword>
<reference evidence="1 2" key="1">
    <citation type="journal article" date="2016" name="Gut Pathog.">
        <title>Whole genome sequencing of "Faecalibaculum rodentium" ALO17, isolated from C57BL/6J laboratory mouse feces.</title>
        <authorList>
            <person name="Lim S."/>
            <person name="Chang D.H."/>
            <person name="Ahn S."/>
            <person name="Kim B.C."/>
        </authorList>
    </citation>
    <scope>NUCLEOTIDE SEQUENCE [LARGE SCALE GENOMIC DNA]</scope>
    <source>
        <strain evidence="1 2">Alo17</strain>
    </source>
</reference>
<evidence type="ECO:0000313" key="2">
    <source>
        <dbReference type="Proteomes" id="UP000069771"/>
    </source>
</evidence>
<accession>A0A140DT91</accession>
<proteinExistence type="predicted"/>